<protein>
    <submittedName>
        <fullName evidence="1">Uncharacterized protein</fullName>
    </submittedName>
</protein>
<evidence type="ECO:0000313" key="1">
    <source>
        <dbReference type="EMBL" id="CAD7406198.1"/>
    </source>
</evidence>
<dbReference type="AlphaFoldDB" id="A0A7R9H518"/>
<gene>
    <name evidence="1" type="ORF">TCEB3V08_LOCUS8382</name>
</gene>
<sequence length="160" mass="17925">MLYYTGRTRRLGCNKEGEGNRGTRPRRLLSRGAVRSGNFRDEEARAITGLAKTTQRRAIDPPAGVNRQITRYIVIPSDGNSTTHTSSMASNIQQPCVILIHKLADLEFHQPGRSIGRTVLARQQDASYRSYMLFSTGTNPILLTSKEMYKRGLKSCQNKP</sequence>
<proteinExistence type="predicted"/>
<name>A0A7R9H518_TIMCR</name>
<reference evidence="1" key="1">
    <citation type="submission" date="2020-11" db="EMBL/GenBank/DDBJ databases">
        <authorList>
            <person name="Tran Van P."/>
        </authorList>
    </citation>
    <scope>NUCLEOTIDE SEQUENCE</scope>
</reference>
<accession>A0A7R9H518</accession>
<organism evidence="1">
    <name type="scientific">Timema cristinae</name>
    <name type="common">Walking stick</name>
    <dbReference type="NCBI Taxonomy" id="61476"/>
    <lineage>
        <taxon>Eukaryota</taxon>
        <taxon>Metazoa</taxon>
        <taxon>Ecdysozoa</taxon>
        <taxon>Arthropoda</taxon>
        <taxon>Hexapoda</taxon>
        <taxon>Insecta</taxon>
        <taxon>Pterygota</taxon>
        <taxon>Neoptera</taxon>
        <taxon>Polyneoptera</taxon>
        <taxon>Phasmatodea</taxon>
        <taxon>Timematodea</taxon>
        <taxon>Timematoidea</taxon>
        <taxon>Timematidae</taxon>
        <taxon>Timema</taxon>
    </lineage>
</organism>
<dbReference type="EMBL" id="OC319743">
    <property type="protein sequence ID" value="CAD7406198.1"/>
    <property type="molecule type" value="Genomic_DNA"/>
</dbReference>